<keyword evidence="4" id="KW-1185">Reference proteome</keyword>
<dbReference type="OrthoDB" id="7345733at2"/>
<reference evidence="3 4" key="1">
    <citation type="submission" date="2019-12" db="EMBL/GenBank/DDBJ databases">
        <title>The complete genome of the thermophilic, anoxygenic phototrophic gammaproteobacterium Thermochromatium tepidum.</title>
        <authorList>
            <person name="Sattley W.M."/>
            <person name="Swingley W.D."/>
            <person name="Burchell B.M."/>
            <person name="Gurbani S.A."/>
            <person name="Kujawa C.M."/>
            <person name="Nuccio D.A."/>
            <person name="Schladweiler J."/>
            <person name="Shaffer K.N."/>
            <person name="Stokes L.M."/>
            <person name="Touchman J.W."/>
            <person name="Blankenship R.E."/>
            <person name="Madigan M.T."/>
        </authorList>
    </citation>
    <scope>NUCLEOTIDE SEQUENCE [LARGE SCALE GENOMIC DNA]</scope>
    <source>
        <strain evidence="3 4">ATCC 43061</strain>
    </source>
</reference>
<feature type="transmembrane region" description="Helical" evidence="2">
    <location>
        <begin position="72"/>
        <end position="94"/>
    </location>
</feature>
<dbReference type="Proteomes" id="UP000426424">
    <property type="component" value="Chromosome"/>
</dbReference>
<gene>
    <name evidence="3" type="ORF">E6P07_13175</name>
</gene>
<protein>
    <submittedName>
        <fullName evidence="3">PH domain-containing protein</fullName>
    </submittedName>
</protein>
<dbReference type="KEGG" id="ttp:E6P07_13175"/>
<evidence type="ECO:0000256" key="1">
    <source>
        <dbReference type="SAM" id="MobiDB-lite"/>
    </source>
</evidence>
<accession>A0A6I6E1S3</accession>
<keyword evidence="2" id="KW-0812">Transmembrane</keyword>
<evidence type="ECO:0000256" key="2">
    <source>
        <dbReference type="SAM" id="Phobius"/>
    </source>
</evidence>
<feature type="region of interest" description="Disordered" evidence="1">
    <location>
        <begin position="200"/>
        <end position="219"/>
    </location>
</feature>
<keyword evidence="2" id="KW-1133">Transmembrane helix</keyword>
<evidence type="ECO:0000313" key="4">
    <source>
        <dbReference type="Proteomes" id="UP000426424"/>
    </source>
</evidence>
<dbReference type="InterPro" id="IPR054839">
    <property type="entry name" value="puhB_PGC"/>
</dbReference>
<organism evidence="3 4">
    <name type="scientific">Thermochromatium tepidum ATCC 43061</name>
    <dbReference type="NCBI Taxonomy" id="316276"/>
    <lineage>
        <taxon>Bacteria</taxon>
        <taxon>Pseudomonadati</taxon>
        <taxon>Pseudomonadota</taxon>
        <taxon>Gammaproteobacteria</taxon>
        <taxon>Chromatiales</taxon>
        <taxon>Chromatiaceae</taxon>
        <taxon>Thermochromatium</taxon>
    </lineage>
</organism>
<name>A0A6I6E1S3_THETI</name>
<dbReference type="RefSeq" id="WP_153976028.1">
    <property type="nucleotide sequence ID" value="NZ_CP039268.1"/>
</dbReference>
<dbReference type="EMBL" id="CP039268">
    <property type="protein sequence ID" value="QGU33844.1"/>
    <property type="molecule type" value="Genomic_DNA"/>
</dbReference>
<dbReference type="AlphaFoldDB" id="A0A6I6E1S3"/>
<dbReference type="NCBIfam" id="NF040894">
    <property type="entry name" value="puhB_PGC"/>
    <property type="match status" value="1"/>
</dbReference>
<keyword evidence="2" id="KW-0472">Membrane</keyword>
<feature type="transmembrane region" description="Helical" evidence="2">
    <location>
        <begin position="43"/>
        <end position="66"/>
    </location>
</feature>
<evidence type="ECO:0000313" key="3">
    <source>
        <dbReference type="EMBL" id="QGU33844.1"/>
    </source>
</evidence>
<sequence>MREYDFEPIPGLPERLPPGEEVLWQGAPSWKSLTRRAFHVRKVAIYFGVLAVLAVLVDASDGLTLISLVQGLTWILFLAALSVGALTWLGWSMARSSLYTITNKRVVMRIGAALPMMMNLPFKQVRAADLRVYEDGTGDIPLLLDPSAKLSYLIFWPHVRPWHFTPVQPMLRSIPDAAKVAGILADALQDYLESETTARLSGNAATNDTVPASATETLA</sequence>
<proteinExistence type="predicted"/>